<evidence type="ECO:0000256" key="4">
    <source>
        <dbReference type="ARBA" id="ARBA00023136"/>
    </source>
</evidence>
<dbReference type="CTD" id="9824964"/>
<dbReference type="GO" id="GO:0071709">
    <property type="term" value="P:membrane assembly"/>
    <property type="evidence" value="ECO:0007669"/>
    <property type="project" value="TreeGrafter"/>
</dbReference>
<dbReference type="GO" id="GO:0055091">
    <property type="term" value="P:phospholipid homeostasis"/>
    <property type="evidence" value="ECO:0007669"/>
    <property type="project" value="TreeGrafter"/>
</dbReference>
<organism evidence="8 9">
    <name type="scientific">Caenorhabditis remanei</name>
    <name type="common">Caenorhabditis vulgaris</name>
    <dbReference type="NCBI Taxonomy" id="31234"/>
    <lineage>
        <taxon>Eukaryota</taxon>
        <taxon>Metazoa</taxon>
        <taxon>Ecdysozoa</taxon>
        <taxon>Nematoda</taxon>
        <taxon>Chromadorea</taxon>
        <taxon>Rhabditida</taxon>
        <taxon>Rhabditina</taxon>
        <taxon>Rhabditomorpha</taxon>
        <taxon>Rhabditoidea</taxon>
        <taxon>Rhabditidae</taxon>
        <taxon>Peloderinae</taxon>
        <taxon>Caenorhabditis</taxon>
    </lineage>
</organism>
<dbReference type="GO" id="GO:0005886">
    <property type="term" value="C:plasma membrane"/>
    <property type="evidence" value="ECO:0007669"/>
    <property type="project" value="TreeGrafter"/>
</dbReference>
<evidence type="ECO:0000256" key="5">
    <source>
        <dbReference type="PROSITE-ProRule" id="PRU00205"/>
    </source>
</evidence>
<evidence type="ECO:0000313" key="9">
    <source>
        <dbReference type="Proteomes" id="UP000483820"/>
    </source>
</evidence>
<feature type="domain" description="TLC" evidence="7">
    <location>
        <begin position="36"/>
        <end position="219"/>
    </location>
</feature>
<dbReference type="InterPro" id="IPR050846">
    <property type="entry name" value="TLCD"/>
</dbReference>
<keyword evidence="2 5" id="KW-0812">Transmembrane</keyword>
<evidence type="ECO:0000313" key="8">
    <source>
        <dbReference type="EMBL" id="KAF1746025.1"/>
    </source>
</evidence>
<evidence type="ECO:0000259" key="7">
    <source>
        <dbReference type="PROSITE" id="PS50922"/>
    </source>
</evidence>
<dbReference type="PROSITE" id="PS50922">
    <property type="entry name" value="TLC"/>
    <property type="match status" value="1"/>
</dbReference>
<evidence type="ECO:0000256" key="3">
    <source>
        <dbReference type="ARBA" id="ARBA00022989"/>
    </source>
</evidence>
<sequence length="271" mass="31125">MLHQFVFLGVVALLFRLEYLLARSVCRKTMPCWGENKIRLFSVRVVSLTHAFFSSIAVLTSLTDPRFIKSPYDFFKEETQFVFIFSMGYFLYDLCDMGIHGELPNSKEYILHHSLALIAFSSIIVSEKFFGVAVIGLLVEVQTVFLHSRTIVRLLIKGPEESVMSEFFIQMNMICLFFFRHAPTLWLLYFLMIVDEKCGVAVKLIVSASLLFLEAHNLHLTQLIAKSDGFFGFERQKLDEDTVDPLGSVRTSECEKIKKAGGFTRKMRKVE</sequence>
<gene>
    <name evidence="8" type="ORF">GCK72_022476</name>
</gene>
<dbReference type="AlphaFoldDB" id="A0A6A5FU48"/>
<accession>A0A6A5FU48</accession>
<dbReference type="SMART" id="SM00724">
    <property type="entry name" value="TLC"/>
    <property type="match status" value="1"/>
</dbReference>
<protein>
    <recommendedName>
        <fullName evidence="7">TLC domain-containing protein</fullName>
    </recommendedName>
</protein>
<dbReference type="KEGG" id="crq:GCK72_022476"/>
<proteinExistence type="predicted"/>
<evidence type="ECO:0000256" key="1">
    <source>
        <dbReference type="ARBA" id="ARBA00004141"/>
    </source>
</evidence>
<comment type="caution">
    <text evidence="8">The sequence shown here is derived from an EMBL/GenBank/DDBJ whole genome shotgun (WGS) entry which is preliminary data.</text>
</comment>
<dbReference type="GeneID" id="9824964"/>
<evidence type="ECO:0000256" key="6">
    <source>
        <dbReference type="SAM" id="Phobius"/>
    </source>
</evidence>
<name>A0A6A5FU48_CAERE</name>
<dbReference type="InterPro" id="IPR006634">
    <property type="entry name" value="TLC-dom"/>
</dbReference>
<keyword evidence="3 6" id="KW-1133">Transmembrane helix</keyword>
<feature type="transmembrane region" description="Helical" evidence="6">
    <location>
        <begin position="38"/>
        <end position="59"/>
    </location>
</feature>
<comment type="subcellular location">
    <subcellularLocation>
        <location evidence="1">Membrane</location>
        <topology evidence="1">Multi-pass membrane protein</topology>
    </subcellularLocation>
</comment>
<dbReference type="GO" id="GO:0007009">
    <property type="term" value="P:plasma membrane organization"/>
    <property type="evidence" value="ECO:0007669"/>
    <property type="project" value="TreeGrafter"/>
</dbReference>
<keyword evidence="4 5" id="KW-0472">Membrane</keyword>
<feature type="transmembrane region" description="Helical" evidence="6">
    <location>
        <begin position="167"/>
        <end position="194"/>
    </location>
</feature>
<dbReference type="RefSeq" id="XP_003096705.2">
    <property type="nucleotide sequence ID" value="XM_003096657.2"/>
</dbReference>
<dbReference type="Pfam" id="PF03798">
    <property type="entry name" value="TRAM_LAG1_CLN8"/>
    <property type="match status" value="1"/>
</dbReference>
<reference evidence="8 9" key="1">
    <citation type="submission" date="2019-12" db="EMBL/GenBank/DDBJ databases">
        <title>Chromosome-level assembly of the Caenorhabditis remanei genome.</title>
        <authorList>
            <person name="Teterina A.A."/>
            <person name="Willis J.H."/>
            <person name="Phillips P.C."/>
        </authorList>
    </citation>
    <scope>NUCLEOTIDE SEQUENCE [LARGE SCALE GENOMIC DNA]</scope>
    <source>
        <strain evidence="8 9">PX506</strain>
        <tissue evidence="8">Whole organism</tissue>
    </source>
</reference>
<evidence type="ECO:0000256" key="2">
    <source>
        <dbReference type="ARBA" id="ARBA00022692"/>
    </source>
</evidence>
<dbReference type="GO" id="GO:0097035">
    <property type="term" value="P:regulation of membrane lipid distribution"/>
    <property type="evidence" value="ECO:0007669"/>
    <property type="project" value="TreeGrafter"/>
</dbReference>
<feature type="transmembrane region" description="Helical" evidence="6">
    <location>
        <begin position="79"/>
        <end position="95"/>
    </location>
</feature>
<dbReference type="PANTHER" id="PTHR13439:SF19">
    <property type="entry name" value="TLC DOMAIN-CONTAINING PROTEIN"/>
    <property type="match status" value="1"/>
</dbReference>
<dbReference type="EMBL" id="WUAV01000006">
    <property type="protein sequence ID" value="KAF1746025.1"/>
    <property type="molecule type" value="Genomic_DNA"/>
</dbReference>
<dbReference type="Proteomes" id="UP000483820">
    <property type="component" value="Chromosome X"/>
</dbReference>
<dbReference type="PANTHER" id="PTHR13439">
    <property type="entry name" value="CT120 PROTEIN"/>
    <property type="match status" value="1"/>
</dbReference>
<feature type="transmembrane region" description="Helical" evidence="6">
    <location>
        <begin position="115"/>
        <end position="139"/>
    </location>
</feature>
<feature type="transmembrane region" description="Helical" evidence="6">
    <location>
        <begin position="6"/>
        <end position="26"/>
    </location>
</feature>